<organism evidence="2 3">
    <name type="scientific">Fibrisoma montanum</name>
    <dbReference type="NCBI Taxonomy" id="2305895"/>
    <lineage>
        <taxon>Bacteria</taxon>
        <taxon>Pseudomonadati</taxon>
        <taxon>Bacteroidota</taxon>
        <taxon>Cytophagia</taxon>
        <taxon>Cytophagales</taxon>
        <taxon>Spirosomataceae</taxon>
        <taxon>Fibrisoma</taxon>
    </lineage>
</organism>
<comment type="caution">
    <text evidence="2">The sequence shown here is derived from an EMBL/GenBank/DDBJ whole genome shotgun (WGS) entry which is preliminary data.</text>
</comment>
<dbReference type="OrthoDB" id="821171at2"/>
<sequence>MKTSSASLWLYAALILLTVVTALVGSTLTAPAIRLFGVEGVLLVALGGLGIWLAPRTGFADLLDARVSGWYRFGRPLLIGLAFGLADLLLYKLVIHPQPVTSLTPFMQPFPYSMLLYGSGALYTDCLYRLIPIPLLMWLIGRFLLHDQKNERLFWVLAGLTSLVEPLEQLITDSQGLIIYSFGTGYAMNFLQAVFFRRYGFLAGLSIRLGHYALWHVGFGLAVELGVGV</sequence>
<feature type="transmembrane region" description="Helical" evidence="1">
    <location>
        <begin position="76"/>
        <end position="95"/>
    </location>
</feature>
<dbReference type="Proteomes" id="UP000283523">
    <property type="component" value="Unassembled WGS sequence"/>
</dbReference>
<evidence type="ECO:0000313" key="2">
    <source>
        <dbReference type="EMBL" id="RIV17716.1"/>
    </source>
</evidence>
<feature type="transmembrane region" description="Helical" evidence="1">
    <location>
        <begin position="153"/>
        <end position="171"/>
    </location>
</feature>
<keyword evidence="1" id="KW-0812">Transmembrane</keyword>
<proteinExistence type="predicted"/>
<gene>
    <name evidence="2" type="ORF">DYU11_31230</name>
</gene>
<evidence type="ECO:0000256" key="1">
    <source>
        <dbReference type="SAM" id="Phobius"/>
    </source>
</evidence>
<reference evidence="2 3" key="1">
    <citation type="submission" date="2018-08" db="EMBL/GenBank/DDBJ databases">
        <title>Fibrisoma montanum sp. nov., isolated from Danxia mountain soil.</title>
        <authorList>
            <person name="Huang Y."/>
        </authorList>
    </citation>
    <scope>NUCLEOTIDE SEQUENCE [LARGE SCALE GENOMIC DNA]</scope>
    <source>
        <strain evidence="2 3">HYT19</strain>
    </source>
</reference>
<protein>
    <recommendedName>
        <fullName evidence="4">CPBP family intramembrane metalloprotease</fullName>
    </recommendedName>
</protein>
<feature type="transmembrane region" description="Helical" evidence="1">
    <location>
        <begin position="32"/>
        <end position="55"/>
    </location>
</feature>
<evidence type="ECO:0008006" key="4">
    <source>
        <dbReference type="Google" id="ProtNLM"/>
    </source>
</evidence>
<dbReference type="EMBL" id="QXED01000016">
    <property type="protein sequence ID" value="RIV17716.1"/>
    <property type="molecule type" value="Genomic_DNA"/>
</dbReference>
<dbReference type="RefSeq" id="WP_119671682.1">
    <property type="nucleotide sequence ID" value="NZ_QXED01000016.1"/>
</dbReference>
<feature type="transmembrane region" description="Helical" evidence="1">
    <location>
        <begin position="115"/>
        <end position="141"/>
    </location>
</feature>
<keyword evidence="1" id="KW-0472">Membrane</keyword>
<keyword evidence="3" id="KW-1185">Reference proteome</keyword>
<accession>A0A418LWK7</accession>
<dbReference type="AlphaFoldDB" id="A0A418LWK7"/>
<evidence type="ECO:0000313" key="3">
    <source>
        <dbReference type="Proteomes" id="UP000283523"/>
    </source>
</evidence>
<name>A0A418LWK7_9BACT</name>
<feature type="transmembrane region" description="Helical" evidence="1">
    <location>
        <begin position="177"/>
        <end position="196"/>
    </location>
</feature>
<keyword evidence="1" id="KW-1133">Transmembrane helix</keyword>